<feature type="transmembrane region" description="Helical" evidence="6">
    <location>
        <begin position="135"/>
        <end position="151"/>
    </location>
</feature>
<evidence type="ECO:0000256" key="4">
    <source>
        <dbReference type="ARBA" id="ARBA00022989"/>
    </source>
</evidence>
<comment type="caution">
    <text evidence="7">The sequence shown here is derived from an EMBL/GenBank/DDBJ whole genome shotgun (WGS) entry which is preliminary data.</text>
</comment>
<dbReference type="GO" id="GO:0016020">
    <property type="term" value="C:membrane"/>
    <property type="evidence" value="ECO:0007669"/>
    <property type="project" value="UniProtKB-SubCell"/>
</dbReference>
<comment type="subcellular location">
    <subcellularLocation>
        <location evidence="1">Membrane</location>
        <topology evidence="1">Multi-pass membrane protein</topology>
    </subcellularLocation>
</comment>
<feature type="transmembrane region" description="Helical" evidence="6">
    <location>
        <begin position="235"/>
        <end position="261"/>
    </location>
</feature>
<feature type="transmembrane region" description="Helical" evidence="6">
    <location>
        <begin position="194"/>
        <end position="214"/>
    </location>
</feature>
<organism evidence="7 8">
    <name type="scientific">Cylicocyclus nassatus</name>
    <name type="common">Nematode worm</name>
    <dbReference type="NCBI Taxonomy" id="53992"/>
    <lineage>
        <taxon>Eukaryota</taxon>
        <taxon>Metazoa</taxon>
        <taxon>Ecdysozoa</taxon>
        <taxon>Nematoda</taxon>
        <taxon>Chromadorea</taxon>
        <taxon>Rhabditida</taxon>
        <taxon>Rhabditina</taxon>
        <taxon>Rhabditomorpha</taxon>
        <taxon>Strongyloidea</taxon>
        <taxon>Strongylidae</taxon>
        <taxon>Cylicocyclus</taxon>
    </lineage>
</organism>
<protein>
    <submittedName>
        <fullName evidence="7">Uncharacterized protein</fullName>
    </submittedName>
</protein>
<feature type="transmembrane region" description="Helical" evidence="6">
    <location>
        <begin position="273"/>
        <end position="294"/>
    </location>
</feature>
<dbReference type="EMBL" id="CATQJL010000223">
    <property type="protein sequence ID" value="CAJ0596777.1"/>
    <property type="molecule type" value="Genomic_DNA"/>
</dbReference>
<dbReference type="InterPro" id="IPR050920">
    <property type="entry name" value="Nematode_rcpt-like_delta"/>
</dbReference>
<dbReference type="SUPFAM" id="SSF81321">
    <property type="entry name" value="Family A G protein-coupled receptor-like"/>
    <property type="match status" value="1"/>
</dbReference>
<feature type="transmembrane region" description="Helical" evidence="6">
    <location>
        <begin position="12"/>
        <end position="32"/>
    </location>
</feature>
<dbReference type="PANTHER" id="PTHR22945:SF25">
    <property type="entry name" value="SERPENTINE RECEPTOR, CLASS D (DELTA)"/>
    <property type="match status" value="1"/>
</dbReference>
<comment type="similarity">
    <text evidence="2">Belongs to the nematode receptor-like protein srd family.</text>
</comment>
<name>A0AA36GR45_CYLNA</name>
<keyword evidence="3 6" id="KW-0812">Transmembrane</keyword>
<evidence type="ECO:0000256" key="3">
    <source>
        <dbReference type="ARBA" id="ARBA00022692"/>
    </source>
</evidence>
<feature type="transmembrane region" description="Helical" evidence="6">
    <location>
        <begin position="44"/>
        <end position="65"/>
    </location>
</feature>
<evidence type="ECO:0000256" key="1">
    <source>
        <dbReference type="ARBA" id="ARBA00004141"/>
    </source>
</evidence>
<proteinExistence type="inferred from homology"/>
<dbReference type="InterPro" id="IPR019421">
    <property type="entry name" value="7TM_GPCR_serpentine_rcpt_Srd"/>
</dbReference>
<dbReference type="Gene3D" id="1.20.1070.10">
    <property type="entry name" value="Rhodopsin 7-helix transmembrane proteins"/>
    <property type="match status" value="1"/>
</dbReference>
<gene>
    <name evidence="7" type="ORF">CYNAS_LOCUS8760</name>
</gene>
<dbReference type="PANTHER" id="PTHR22945">
    <property type="entry name" value="SERPENTINE RECEPTOR, CLASS D DELTA"/>
    <property type="match status" value="1"/>
</dbReference>
<keyword evidence="8" id="KW-1185">Reference proteome</keyword>
<keyword evidence="4 6" id="KW-1133">Transmembrane helix</keyword>
<dbReference type="Pfam" id="PF10317">
    <property type="entry name" value="7TM_GPCR_Srd"/>
    <property type="match status" value="1"/>
</dbReference>
<dbReference type="Proteomes" id="UP001176961">
    <property type="component" value="Unassembled WGS sequence"/>
</dbReference>
<evidence type="ECO:0000313" key="7">
    <source>
        <dbReference type="EMBL" id="CAJ0596777.1"/>
    </source>
</evidence>
<evidence type="ECO:0000256" key="2">
    <source>
        <dbReference type="ARBA" id="ARBA00009166"/>
    </source>
</evidence>
<keyword evidence="5 6" id="KW-0472">Membrane</keyword>
<evidence type="ECO:0000313" key="8">
    <source>
        <dbReference type="Proteomes" id="UP001176961"/>
    </source>
</evidence>
<reference evidence="7" key="1">
    <citation type="submission" date="2023-07" db="EMBL/GenBank/DDBJ databases">
        <authorList>
            <consortium name="CYATHOMIX"/>
        </authorList>
    </citation>
    <scope>NUCLEOTIDE SEQUENCE</scope>
    <source>
        <strain evidence="7">N/A</strain>
    </source>
</reference>
<evidence type="ECO:0000256" key="5">
    <source>
        <dbReference type="ARBA" id="ARBA00023136"/>
    </source>
</evidence>
<evidence type="ECO:0000256" key="6">
    <source>
        <dbReference type="SAM" id="Phobius"/>
    </source>
</evidence>
<dbReference type="AlphaFoldDB" id="A0AA36GR45"/>
<sequence length="334" mass="37941">MEDDDLDALIINYYYATYVVVSVSTNVLLIFLVKYRSPHSLQSFRILLINTAANQIIVALVETFLQARLLPSNDVLALLPVGPCRHFGPMTCYVAYNVVNAANVNVAISVLHSMYFRYRLIKTSQLSKRKVQRNLLISSILPLLILVNPHIPPYHFDVVMNVTIQSHPEYDLEKYGPFGGFHSVTAPLHFANSAILLAIAITLPTVILYWRSLILKALNESGESFSERTKKNSRILLKALTVQALTPLVCYVPIGFLYFASQFSGHRFVFVEYFLAIFTTLPCAIDPILTVYFITPYRNWVARQIRKNMVEKTWAKSRFRIQKNSSSSVTIIKA</sequence>
<accession>A0AA36GR45</accession>
<feature type="transmembrane region" description="Helical" evidence="6">
    <location>
        <begin position="93"/>
        <end position="115"/>
    </location>
</feature>